<name>A0A1C6SSB4_9ACTN</name>
<reference evidence="2" key="1">
    <citation type="submission" date="2016-06" db="EMBL/GenBank/DDBJ databases">
        <authorList>
            <person name="Varghese N."/>
            <person name="Submissions Spin"/>
        </authorList>
    </citation>
    <scope>NUCLEOTIDE SEQUENCE [LARGE SCALE GENOMIC DNA]</scope>
    <source>
        <strain evidence="2">DSM 45431</strain>
    </source>
</reference>
<dbReference type="RefSeq" id="WP_091343980.1">
    <property type="nucleotide sequence ID" value="NZ_FMHV01000002.1"/>
</dbReference>
<gene>
    <name evidence="1" type="ORF">GA0070624_4430</name>
</gene>
<dbReference type="EMBL" id="FMHV01000002">
    <property type="protein sequence ID" value="SCL32259.1"/>
    <property type="molecule type" value="Genomic_DNA"/>
</dbReference>
<keyword evidence="2" id="KW-1185">Reference proteome</keyword>
<proteinExistence type="predicted"/>
<dbReference type="Proteomes" id="UP000199413">
    <property type="component" value="Unassembled WGS sequence"/>
</dbReference>
<accession>A0A1C6SSB4</accession>
<dbReference type="STRING" id="568872.GA0070624_4430"/>
<protein>
    <submittedName>
        <fullName evidence="1">Uncharacterized protein</fullName>
    </submittedName>
</protein>
<evidence type="ECO:0000313" key="2">
    <source>
        <dbReference type="Proteomes" id="UP000199413"/>
    </source>
</evidence>
<dbReference type="AlphaFoldDB" id="A0A1C6SSB4"/>
<organism evidence="1 2">
    <name type="scientific">Micromonospora rhizosphaerae</name>
    <dbReference type="NCBI Taxonomy" id="568872"/>
    <lineage>
        <taxon>Bacteria</taxon>
        <taxon>Bacillati</taxon>
        <taxon>Actinomycetota</taxon>
        <taxon>Actinomycetes</taxon>
        <taxon>Micromonosporales</taxon>
        <taxon>Micromonosporaceae</taxon>
        <taxon>Micromonospora</taxon>
    </lineage>
</organism>
<evidence type="ECO:0000313" key="1">
    <source>
        <dbReference type="EMBL" id="SCL32259.1"/>
    </source>
</evidence>
<sequence length="72" mass="7914">MIEEHEAFAGQWLGALRDHAGAAVVAFDREFSGWGAPAADVHLIISDPTREALRSYRSAVSEYTHALDDRMA</sequence>